<evidence type="ECO:0000313" key="1">
    <source>
        <dbReference type="Proteomes" id="UP000887565"/>
    </source>
</evidence>
<evidence type="ECO:0000313" key="2">
    <source>
        <dbReference type="WBParaSite" id="nRc.2.0.1.t35730-RA"/>
    </source>
</evidence>
<dbReference type="Proteomes" id="UP000887565">
    <property type="component" value="Unplaced"/>
</dbReference>
<keyword evidence="1" id="KW-1185">Reference proteome</keyword>
<proteinExistence type="predicted"/>
<dbReference type="AlphaFoldDB" id="A0A915KBI4"/>
<protein>
    <submittedName>
        <fullName evidence="2">Uncharacterized protein</fullName>
    </submittedName>
</protein>
<reference evidence="2" key="1">
    <citation type="submission" date="2022-11" db="UniProtKB">
        <authorList>
            <consortium name="WormBaseParasite"/>
        </authorList>
    </citation>
    <scope>IDENTIFICATION</scope>
</reference>
<accession>A0A915KBI4</accession>
<dbReference type="WBParaSite" id="nRc.2.0.1.t35730-RA">
    <property type="protein sequence ID" value="nRc.2.0.1.t35730-RA"/>
    <property type="gene ID" value="nRc.2.0.1.g35730"/>
</dbReference>
<sequence>MPQFGDTNKSIAFFVEMAQTFDEFFQTVIFFIFYDRLINGQKIFEPQIKFFPIHYYYSKLTTCNSIEPSNFKPSILFGSTRCTNVQ</sequence>
<name>A0A915KBI4_ROMCU</name>
<organism evidence="1 2">
    <name type="scientific">Romanomermis culicivorax</name>
    <name type="common">Nematode worm</name>
    <dbReference type="NCBI Taxonomy" id="13658"/>
    <lineage>
        <taxon>Eukaryota</taxon>
        <taxon>Metazoa</taxon>
        <taxon>Ecdysozoa</taxon>
        <taxon>Nematoda</taxon>
        <taxon>Enoplea</taxon>
        <taxon>Dorylaimia</taxon>
        <taxon>Mermithida</taxon>
        <taxon>Mermithoidea</taxon>
        <taxon>Mermithidae</taxon>
        <taxon>Romanomermis</taxon>
    </lineage>
</organism>